<comment type="caution">
    <text evidence="2">The sequence shown here is derived from an EMBL/GenBank/DDBJ whole genome shotgun (WGS) entry which is preliminary data.</text>
</comment>
<evidence type="ECO:0000313" key="2">
    <source>
        <dbReference type="EMBL" id="TYB74849.1"/>
    </source>
</evidence>
<accession>A0A5D0R188</accession>
<evidence type="ECO:0000313" key="3">
    <source>
        <dbReference type="Proteomes" id="UP000324358"/>
    </source>
</evidence>
<organism evidence="2 3">
    <name type="scientific">Bizionia algoritergicola</name>
    <dbReference type="NCBI Taxonomy" id="291187"/>
    <lineage>
        <taxon>Bacteria</taxon>
        <taxon>Pseudomonadati</taxon>
        <taxon>Bacteroidota</taxon>
        <taxon>Flavobacteriia</taxon>
        <taxon>Flavobacteriales</taxon>
        <taxon>Flavobacteriaceae</taxon>
        <taxon>Bizionia</taxon>
    </lineage>
</organism>
<feature type="chain" id="PRO_5022868687" description="DUF2460 domain-containing protein" evidence="1">
    <location>
        <begin position="19"/>
        <end position="1150"/>
    </location>
</feature>
<evidence type="ECO:0008006" key="4">
    <source>
        <dbReference type="Google" id="ProtNLM"/>
    </source>
</evidence>
<sequence length="1150" mass="131449">MKYCFTCFVFFICFCAFAQEPDSNYKTKTVAVSDSIVIDSVSINSSFFSLKNLDASFIDESYYEVDFTKAILKLKKPIEADSIVINYLSYPEFLTKTYRQLDETVILANTNKQQQLYKLSQPSEKSTFKPFDGLTTTGSISRGVVIGNNQNSVLNSELDLQITGKLNDKVSLRASIQDANVPLQESGYSQRLDEFDQVFIELFSDNWKIRAGDVDLENTTSYFGNFSKRVQGLSVNARFNHPESTTNLFAAGALVRGQFTTSQFNAQEGNQGPYKLKGPNEELYVLIVSGSETVYVNGIPLERGENKDYIINYNAGEIIFNPTFPITSEMRITVDYQFSERNYSRLVVYGGGNYDSEKLKLGVSIYSENDSKNSPLQQNLSEEQVEILANAGDDKSLMVAPSSSPEAYNENRILYKKEIINGVEAFVFSNNPDDQLFSVRFTLVGENQGNYIIDNEFNGEQINAISTIYKYVEPIAGEPQGNFEPIIQLVAPTKLQLAIVNGSFIPTEKTNVAFELAGSKNDLNLFSDLDNDNNDGFAGKIKVDQAIIKKDSLWNLNAMVDTDYIQENFRSIQRIYNAEFNRDWNLDQATGNQAIQEPGNQLFFKTGLRTFHAKKGLASYQFEHLNYADNFNGNRHITFADLRLNKWQILSNSSYLTANSTNSTSNFLRSFNRITYSLNKAWVGTRLAMEDNEQKTKITNEHTALSQRFKSYEIFSGIGDSTKIFAEIGYKYRVNDSVRNGNLQKVNTSNTFYIDSRIIQNSKTNLSIYANYRTLKDAEKESNDENSLNSRIIFSQRFFEQLIYWNTVFETNSGTLPQQEFTYIEVESGQGVYTWIDYNNNGIQELEEFEISQFPDEADYIRVLLPNQVFIKTHQNRLSQLLTLNPQQWINSEGGFKKFLSRFHNQTSYLVDRKERRSGSDFNLNPFEGKEADQLALQLNFRNILFFNRGKQRYTTSYTYLSNKSQNTLSFGFIENDLQSHKLQFTHKFATSWLANLESSFNNNVSISENYSSKNFDINESNINPKISYLLNDNTRFDVFYQYTSKENTINNFETLKQQKYGAAFTFANYQKAAISGEFNYFDNNFSGSVNTAVAYQMMEGLQPGKNYTWSILAQKKLTSFLDLNLTYYGRKSETSKVIHTGNVQLKAYF</sequence>
<dbReference type="EMBL" id="VSKL01000001">
    <property type="protein sequence ID" value="TYB74849.1"/>
    <property type="molecule type" value="Genomic_DNA"/>
</dbReference>
<reference evidence="2 3" key="1">
    <citation type="submission" date="2019-08" db="EMBL/GenBank/DDBJ databases">
        <title>Genomes of Antarctic Bizionia species.</title>
        <authorList>
            <person name="Bowman J.P."/>
        </authorList>
    </citation>
    <scope>NUCLEOTIDE SEQUENCE [LARGE SCALE GENOMIC DNA]</scope>
    <source>
        <strain evidence="2 3">APA-1</strain>
    </source>
</reference>
<feature type="signal peptide" evidence="1">
    <location>
        <begin position="1"/>
        <end position="18"/>
    </location>
</feature>
<dbReference type="Proteomes" id="UP000324358">
    <property type="component" value="Unassembled WGS sequence"/>
</dbReference>
<keyword evidence="1" id="KW-0732">Signal</keyword>
<evidence type="ECO:0000256" key="1">
    <source>
        <dbReference type="SAM" id="SignalP"/>
    </source>
</evidence>
<name>A0A5D0R188_9FLAO</name>
<proteinExistence type="predicted"/>
<dbReference type="AlphaFoldDB" id="A0A5D0R188"/>
<dbReference type="OrthoDB" id="9815802at2"/>
<gene>
    <name evidence="2" type="ORF">ES675_01555</name>
</gene>
<dbReference type="RefSeq" id="WP_066253801.1">
    <property type="nucleotide sequence ID" value="NZ_VSKL01000001.1"/>
</dbReference>
<protein>
    <recommendedName>
        <fullName evidence="4">DUF2460 domain-containing protein</fullName>
    </recommendedName>
</protein>
<keyword evidence="3" id="KW-1185">Reference proteome</keyword>